<name>A0A6A6UVG7_9PEZI</name>
<keyword evidence="2" id="KW-1185">Reference proteome</keyword>
<evidence type="ECO:0000313" key="1">
    <source>
        <dbReference type="EMBL" id="KAF2675431.1"/>
    </source>
</evidence>
<protein>
    <submittedName>
        <fullName evidence="1">Uncharacterized protein</fullName>
    </submittedName>
</protein>
<dbReference type="EMBL" id="MU004230">
    <property type="protein sequence ID" value="KAF2675431.1"/>
    <property type="molecule type" value="Genomic_DNA"/>
</dbReference>
<dbReference type="Proteomes" id="UP000799302">
    <property type="component" value="Unassembled WGS sequence"/>
</dbReference>
<proteinExistence type="predicted"/>
<organism evidence="1 2">
    <name type="scientific">Microthyrium microscopicum</name>
    <dbReference type="NCBI Taxonomy" id="703497"/>
    <lineage>
        <taxon>Eukaryota</taxon>
        <taxon>Fungi</taxon>
        <taxon>Dikarya</taxon>
        <taxon>Ascomycota</taxon>
        <taxon>Pezizomycotina</taxon>
        <taxon>Dothideomycetes</taxon>
        <taxon>Dothideomycetes incertae sedis</taxon>
        <taxon>Microthyriales</taxon>
        <taxon>Microthyriaceae</taxon>
        <taxon>Microthyrium</taxon>
    </lineage>
</organism>
<reference evidence="1" key="1">
    <citation type="journal article" date="2020" name="Stud. Mycol.">
        <title>101 Dothideomycetes genomes: a test case for predicting lifestyles and emergence of pathogens.</title>
        <authorList>
            <person name="Haridas S."/>
            <person name="Albert R."/>
            <person name="Binder M."/>
            <person name="Bloem J."/>
            <person name="Labutti K."/>
            <person name="Salamov A."/>
            <person name="Andreopoulos B."/>
            <person name="Baker S."/>
            <person name="Barry K."/>
            <person name="Bills G."/>
            <person name="Bluhm B."/>
            <person name="Cannon C."/>
            <person name="Castanera R."/>
            <person name="Culley D."/>
            <person name="Daum C."/>
            <person name="Ezra D."/>
            <person name="Gonzalez J."/>
            <person name="Henrissat B."/>
            <person name="Kuo A."/>
            <person name="Liang C."/>
            <person name="Lipzen A."/>
            <person name="Lutzoni F."/>
            <person name="Magnuson J."/>
            <person name="Mondo S."/>
            <person name="Nolan M."/>
            <person name="Ohm R."/>
            <person name="Pangilinan J."/>
            <person name="Park H.-J."/>
            <person name="Ramirez L."/>
            <person name="Alfaro M."/>
            <person name="Sun H."/>
            <person name="Tritt A."/>
            <person name="Yoshinaga Y."/>
            <person name="Zwiers L.-H."/>
            <person name="Turgeon B."/>
            <person name="Goodwin S."/>
            <person name="Spatafora J."/>
            <person name="Crous P."/>
            <person name="Grigoriev I."/>
        </authorList>
    </citation>
    <scope>NUCLEOTIDE SEQUENCE</scope>
    <source>
        <strain evidence="1">CBS 115976</strain>
    </source>
</reference>
<sequence>MPWPIRPAVLLEYTTELLYFMEDFRCIQAHLVDTLPQRLYSVILSCFLCIFEADAFDLDQYSWRAMTLDLALRLGLHHNT</sequence>
<gene>
    <name evidence="1" type="ORF">BT63DRAFT_420622</name>
</gene>
<accession>A0A6A6UVG7</accession>
<evidence type="ECO:0000313" key="2">
    <source>
        <dbReference type="Proteomes" id="UP000799302"/>
    </source>
</evidence>
<dbReference type="AlphaFoldDB" id="A0A6A6UVG7"/>